<keyword evidence="1" id="KW-0812">Transmembrane</keyword>
<keyword evidence="1" id="KW-1133">Transmembrane helix</keyword>
<name>A0ABS9BHS8_9BACT</name>
<organism evidence="2 3">
    <name type="scientific">Flavihumibacter fluminis</name>
    <dbReference type="NCBI Taxonomy" id="2909236"/>
    <lineage>
        <taxon>Bacteria</taxon>
        <taxon>Pseudomonadati</taxon>
        <taxon>Bacteroidota</taxon>
        <taxon>Chitinophagia</taxon>
        <taxon>Chitinophagales</taxon>
        <taxon>Chitinophagaceae</taxon>
        <taxon>Flavihumibacter</taxon>
    </lineage>
</organism>
<sequence>MQRSHIWKDSYWYRTYKTNRFLFVFVVLFFVCSLGSNLIKLETTPFFVWRMYSAKLPETNQYTVQEIWYNQNKLVVIPNTWQESRKLMIFDPLHLYIHTQIDQKGNYSFKNYLLENWGQRHPAFLPVLPQLTIQPDQWSRFPGWFLSYLSKQVGEEVDEVHVLRKQVEYQKNGSLRLISVDTVLYINRSTL</sequence>
<accession>A0ABS9BHS8</accession>
<proteinExistence type="predicted"/>
<protein>
    <submittedName>
        <fullName evidence="2">Uncharacterized protein</fullName>
    </submittedName>
</protein>
<keyword evidence="1" id="KW-0472">Membrane</keyword>
<evidence type="ECO:0000313" key="3">
    <source>
        <dbReference type="Proteomes" id="UP001200145"/>
    </source>
</evidence>
<comment type="caution">
    <text evidence="2">The sequence shown here is derived from an EMBL/GenBank/DDBJ whole genome shotgun (WGS) entry which is preliminary data.</text>
</comment>
<reference evidence="2 3" key="1">
    <citation type="submission" date="2022-01" db="EMBL/GenBank/DDBJ databases">
        <title>Flavihumibacter sp. nov., isolated from sediment of a river.</title>
        <authorList>
            <person name="Liu H."/>
        </authorList>
    </citation>
    <scope>NUCLEOTIDE SEQUENCE [LARGE SCALE GENOMIC DNA]</scope>
    <source>
        <strain evidence="2 3">RY-1</strain>
    </source>
</reference>
<dbReference type="EMBL" id="JAKEVY010000002">
    <property type="protein sequence ID" value="MCF1714608.1"/>
    <property type="molecule type" value="Genomic_DNA"/>
</dbReference>
<dbReference type="Proteomes" id="UP001200145">
    <property type="component" value="Unassembled WGS sequence"/>
</dbReference>
<evidence type="ECO:0000256" key="1">
    <source>
        <dbReference type="SAM" id="Phobius"/>
    </source>
</evidence>
<gene>
    <name evidence="2" type="ORF">L0U88_08225</name>
</gene>
<feature type="transmembrane region" description="Helical" evidence="1">
    <location>
        <begin position="21"/>
        <end position="39"/>
    </location>
</feature>
<evidence type="ECO:0000313" key="2">
    <source>
        <dbReference type="EMBL" id="MCF1714608.1"/>
    </source>
</evidence>
<keyword evidence="3" id="KW-1185">Reference proteome</keyword>